<dbReference type="Proteomes" id="UP000092462">
    <property type="component" value="Unassembled WGS sequence"/>
</dbReference>
<dbReference type="EMBL" id="AJVK01011713">
    <property type="status" value="NOT_ANNOTATED_CDS"/>
    <property type="molecule type" value="Genomic_DNA"/>
</dbReference>
<dbReference type="EnsemblMetazoa" id="PPAI002603-RA">
    <property type="protein sequence ID" value="PPAI002603-PA"/>
    <property type="gene ID" value="PPAI002603"/>
</dbReference>
<organism evidence="1 2">
    <name type="scientific">Phlebotomus papatasi</name>
    <name type="common">Sandfly</name>
    <dbReference type="NCBI Taxonomy" id="29031"/>
    <lineage>
        <taxon>Eukaryota</taxon>
        <taxon>Metazoa</taxon>
        <taxon>Ecdysozoa</taxon>
        <taxon>Arthropoda</taxon>
        <taxon>Hexapoda</taxon>
        <taxon>Insecta</taxon>
        <taxon>Pterygota</taxon>
        <taxon>Neoptera</taxon>
        <taxon>Endopterygota</taxon>
        <taxon>Diptera</taxon>
        <taxon>Nematocera</taxon>
        <taxon>Psychodoidea</taxon>
        <taxon>Psychodidae</taxon>
        <taxon>Phlebotomus</taxon>
        <taxon>Phlebotomus</taxon>
    </lineage>
</organism>
<evidence type="ECO:0000313" key="2">
    <source>
        <dbReference type="Proteomes" id="UP000092462"/>
    </source>
</evidence>
<protein>
    <recommendedName>
        <fullName evidence="3">Kazal-like domain-containing protein</fullName>
    </recommendedName>
</protein>
<evidence type="ECO:0008006" key="3">
    <source>
        <dbReference type="Google" id="ProtNLM"/>
    </source>
</evidence>
<evidence type="ECO:0000313" key="1">
    <source>
        <dbReference type="EnsemblMetazoa" id="PPAI002603-PA"/>
    </source>
</evidence>
<reference evidence="1" key="1">
    <citation type="submission" date="2022-08" db="UniProtKB">
        <authorList>
            <consortium name="EnsemblMetazoa"/>
        </authorList>
    </citation>
    <scope>IDENTIFICATION</scope>
    <source>
        <strain evidence="1">Israel</strain>
    </source>
</reference>
<dbReference type="VEuPathDB" id="VectorBase:PPAPM1_011031"/>
<name>A0A1B0D546_PHLPP</name>
<proteinExistence type="predicted"/>
<accession>A0A1B0D546</accession>
<dbReference type="AlphaFoldDB" id="A0A1B0D546"/>
<keyword evidence="2" id="KW-1185">Reference proteome</keyword>
<dbReference type="VEuPathDB" id="VectorBase:PPAI002603"/>
<sequence>MEYDPICCYYADGTSRTFGNTCEAPLTNCQDRICCTSTTQGECGSTA</sequence>
<dbReference type="Gene3D" id="3.30.60.30">
    <property type="match status" value="1"/>
</dbReference>